<evidence type="ECO:0000256" key="1">
    <source>
        <dbReference type="ARBA" id="ARBA00008875"/>
    </source>
</evidence>
<dbReference type="SUPFAM" id="SSF51445">
    <property type="entry name" value="(Trans)glycosidases"/>
    <property type="match status" value="1"/>
</dbReference>
<keyword evidence="3" id="KW-0677">Repeat</keyword>
<dbReference type="InterPro" id="IPR035992">
    <property type="entry name" value="Ricin_B-like_lectins"/>
</dbReference>
<dbReference type="GO" id="GO:0016798">
    <property type="term" value="F:hydrolase activity, acting on glycosyl bonds"/>
    <property type="evidence" value="ECO:0007669"/>
    <property type="project" value="UniProtKB-KW"/>
</dbReference>
<dbReference type="InterPro" id="IPR049166">
    <property type="entry name" value="GH39_cat"/>
</dbReference>
<dbReference type="InterPro" id="IPR017853">
    <property type="entry name" value="GH"/>
</dbReference>
<evidence type="ECO:0000313" key="10">
    <source>
        <dbReference type="Proteomes" id="UP000193920"/>
    </source>
</evidence>
<feature type="signal peptide" evidence="7">
    <location>
        <begin position="1"/>
        <end position="22"/>
    </location>
</feature>
<dbReference type="InterPro" id="IPR002883">
    <property type="entry name" value="CBM10/Dockerin_dom"/>
</dbReference>
<feature type="region of interest" description="Disordered" evidence="6">
    <location>
        <begin position="424"/>
        <end position="444"/>
    </location>
</feature>
<sequence length="690" mass="75906">MKSLSAIFTYLCVVAPILLVNATSRLTVDCKNKLRGATHCANGSLYGLIENVPMDYTNLVAPLHPFVMRNPARGGNGNQHPYGDAIKVARRMTESPGALMSVDLPDMLPYWPYKWPGMQSWLNQVKSFIDDKKKSGLTNWYGLEIWNEPDGTWDNANGSFNDMWKKTYDLIRQADPGEKIIGPCFSWYEENKMKNFLQYCKQNNCIPDIISWHELSGIEGVSSHLRGYRNLERSLGIKELPISINEYCDAEHELEGQPGSSARFIGKFERYKVDSAMITWWFVPHPGRLGSLMATDTQKGAGWYFYKWYGDMTGDMVSVTPPNDDSKYIDGAACVDSSKEYISFIFGGPNDGSVNAVIRNIPSFIGSVANVKVEKIDWKNKDTPSNGPNTIFEKKYNVSNGQISVDISGTNGSSGYRIYITKGDGSSTVEPTPDTPSNNSSIGGKYNIVNRNSGKFLGVNNDSTSDGANVHQWSDNGKTSEQWIISDEGNGYKILNVNANKVLDVNDASYSDGANVILWSDNGNSNQRWIIQELGDGYVTIENYNSGKNLDVEKSSTSDGGNVLQWSNNGQNNQQWKLVRLDAPAAATTTKKSQPTSSASKCSDAILKQGYKCCASGCSVIYTDDDGTWGVENGEWCGCSAASTSVSCSSAVTSQGYKCCSANNCNVYFTDDAGKWGIENDDWCGISNQC</sequence>
<dbReference type="Pfam" id="PF01229">
    <property type="entry name" value="Glyco_hydro_39"/>
    <property type="match status" value="1"/>
</dbReference>
<keyword evidence="4" id="KW-0378">Hydrolase</keyword>
<dbReference type="SMART" id="SM00458">
    <property type="entry name" value="RICIN"/>
    <property type="match status" value="1"/>
</dbReference>
<feature type="domain" description="CBM10" evidence="8">
    <location>
        <begin position="647"/>
        <end position="687"/>
    </location>
</feature>
<evidence type="ECO:0000256" key="2">
    <source>
        <dbReference type="ARBA" id="ARBA00022729"/>
    </source>
</evidence>
<comment type="similarity">
    <text evidence="1">Belongs to the glycosyl hydrolase 39 family.</text>
</comment>
<evidence type="ECO:0000313" key="9">
    <source>
        <dbReference type="EMBL" id="ORY26649.1"/>
    </source>
</evidence>
<reference evidence="9 10" key="1">
    <citation type="submission" date="2016-08" db="EMBL/GenBank/DDBJ databases">
        <title>A Parts List for Fungal Cellulosomes Revealed by Comparative Genomics.</title>
        <authorList>
            <consortium name="DOE Joint Genome Institute"/>
            <person name="Haitjema C.H."/>
            <person name="Gilmore S.P."/>
            <person name="Henske J.K."/>
            <person name="Solomon K.V."/>
            <person name="De Groot R."/>
            <person name="Kuo A."/>
            <person name="Mondo S.J."/>
            <person name="Salamov A.A."/>
            <person name="Labutti K."/>
            <person name="Zhao Z."/>
            <person name="Chiniquy J."/>
            <person name="Barry K."/>
            <person name="Brewer H.M."/>
            <person name="Purvine S.O."/>
            <person name="Wright A.T."/>
            <person name="Boxma B."/>
            <person name="Van Alen T."/>
            <person name="Hackstein J.H."/>
            <person name="Baker S.E."/>
            <person name="Grigoriev I.V."/>
            <person name="O'Malley M.A."/>
        </authorList>
    </citation>
    <scope>NUCLEOTIDE SEQUENCE [LARGE SCALE GENOMIC DNA]</scope>
    <source>
        <strain evidence="9 10">G1</strain>
    </source>
</reference>
<keyword evidence="10" id="KW-1185">Reference proteome</keyword>
<dbReference type="InterPro" id="IPR000772">
    <property type="entry name" value="Ricin_B_lectin"/>
</dbReference>
<protein>
    <recommendedName>
        <fullName evidence="8">CBM10 domain-containing protein</fullName>
    </recommendedName>
</protein>
<evidence type="ECO:0000259" key="8">
    <source>
        <dbReference type="PROSITE" id="PS51763"/>
    </source>
</evidence>
<dbReference type="Gene3D" id="3.90.1220.10">
    <property type="entry name" value="Cellulose docking domain, dockering"/>
    <property type="match status" value="2"/>
</dbReference>
<evidence type="ECO:0000256" key="6">
    <source>
        <dbReference type="SAM" id="MobiDB-lite"/>
    </source>
</evidence>
<dbReference type="AlphaFoldDB" id="A0A1Y2AVR0"/>
<name>A0A1Y2AVR0_9FUNG</name>
<dbReference type="EMBL" id="MCOG01000200">
    <property type="protein sequence ID" value="ORY26649.1"/>
    <property type="molecule type" value="Genomic_DNA"/>
</dbReference>
<comment type="caution">
    <text evidence="9">The sequence shown here is derived from an EMBL/GenBank/DDBJ whole genome shotgun (WGS) entry which is preliminary data.</text>
</comment>
<dbReference type="PROSITE" id="PS51763">
    <property type="entry name" value="CBM10"/>
    <property type="match status" value="2"/>
</dbReference>
<evidence type="ECO:0000256" key="3">
    <source>
        <dbReference type="ARBA" id="ARBA00022737"/>
    </source>
</evidence>
<dbReference type="Proteomes" id="UP000193920">
    <property type="component" value="Unassembled WGS sequence"/>
</dbReference>
<feature type="domain" description="CBM10" evidence="8">
    <location>
        <begin position="601"/>
        <end position="640"/>
    </location>
</feature>
<dbReference type="Gene3D" id="3.20.20.80">
    <property type="entry name" value="Glycosidases"/>
    <property type="match status" value="1"/>
</dbReference>
<dbReference type="SUPFAM" id="SSF64571">
    <property type="entry name" value="Cellulose docking domain, dockering"/>
    <property type="match status" value="2"/>
</dbReference>
<keyword evidence="2 7" id="KW-0732">Signal</keyword>
<evidence type="ECO:0000256" key="5">
    <source>
        <dbReference type="ARBA" id="ARBA00023295"/>
    </source>
</evidence>
<feature type="chain" id="PRO_5013163964" description="CBM10 domain-containing protein" evidence="7">
    <location>
        <begin position="23"/>
        <end position="690"/>
    </location>
</feature>
<dbReference type="OrthoDB" id="3445803at2759"/>
<accession>A0A1Y2AVR0</accession>
<dbReference type="InterPro" id="IPR009034">
    <property type="entry name" value="Dockerin_dom_fun_sf"/>
</dbReference>
<dbReference type="Pfam" id="PF14200">
    <property type="entry name" value="RicinB_lectin_2"/>
    <property type="match status" value="2"/>
</dbReference>
<evidence type="ECO:0000256" key="4">
    <source>
        <dbReference type="ARBA" id="ARBA00022801"/>
    </source>
</evidence>
<dbReference type="Pfam" id="PF02013">
    <property type="entry name" value="CBM_10"/>
    <property type="match status" value="2"/>
</dbReference>
<proteinExistence type="inferred from homology"/>
<feature type="compositionally biased region" description="Polar residues" evidence="6">
    <location>
        <begin position="424"/>
        <end position="442"/>
    </location>
</feature>
<gene>
    <name evidence="9" type="ORF">LY90DRAFT_706034</name>
</gene>
<dbReference type="PROSITE" id="PS50231">
    <property type="entry name" value="RICIN_B_LECTIN"/>
    <property type="match status" value="1"/>
</dbReference>
<evidence type="ECO:0000256" key="7">
    <source>
        <dbReference type="SAM" id="SignalP"/>
    </source>
</evidence>
<dbReference type="SUPFAM" id="SSF50370">
    <property type="entry name" value="Ricin B-like lectins"/>
    <property type="match status" value="1"/>
</dbReference>
<organism evidence="9 10">
    <name type="scientific">Neocallimastix californiae</name>
    <dbReference type="NCBI Taxonomy" id="1754190"/>
    <lineage>
        <taxon>Eukaryota</taxon>
        <taxon>Fungi</taxon>
        <taxon>Fungi incertae sedis</taxon>
        <taxon>Chytridiomycota</taxon>
        <taxon>Chytridiomycota incertae sedis</taxon>
        <taxon>Neocallimastigomycetes</taxon>
        <taxon>Neocallimastigales</taxon>
        <taxon>Neocallimastigaceae</taxon>
        <taxon>Neocallimastix</taxon>
    </lineage>
</organism>
<dbReference type="STRING" id="1754190.A0A1Y2AVR0"/>
<dbReference type="Gene3D" id="2.80.10.50">
    <property type="match status" value="3"/>
</dbReference>
<keyword evidence="5" id="KW-0326">Glycosidase</keyword>